<dbReference type="InterPro" id="IPR011856">
    <property type="entry name" value="tRNA_endonuc-like_dom_sf"/>
</dbReference>
<evidence type="ECO:0000313" key="1">
    <source>
        <dbReference type="EMBL" id="MFC0525438.1"/>
    </source>
</evidence>
<evidence type="ECO:0008006" key="3">
    <source>
        <dbReference type="Google" id="ProtNLM"/>
    </source>
</evidence>
<accession>A0ABV6LT62</accession>
<sequence length="79" mass="9417">MALFNYELTMSKIEKLKNEGRGHGGLETYKPWITVRDLASKGRRSREFGVKVNREYHLLSDLERYFFYIAEWSENIVDI</sequence>
<evidence type="ECO:0000313" key="2">
    <source>
        <dbReference type="Proteomes" id="UP001589836"/>
    </source>
</evidence>
<dbReference type="SUPFAM" id="SSF52980">
    <property type="entry name" value="Restriction endonuclease-like"/>
    <property type="match status" value="1"/>
</dbReference>
<reference evidence="1 2" key="1">
    <citation type="submission" date="2024-09" db="EMBL/GenBank/DDBJ databases">
        <authorList>
            <person name="Sun Q."/>
            <person name="Mori K."/>
        </authorList>
    </citation>
    <scope>NUCLEOTIDE SEQUENCE [LARGE SCALE GENOMIC DNA]</scope>
    <source>
        <strain evidence="1 2">NCAIM B.02529</strain>
    </source>
</reference>
<proteinExistence type="predicted"/>
<protein>
    <recommendedName>
        <fullName evidence="3">Transposase</fullName>
    </recommendedName>
</protein>
<dbReference type="Proteomes" id="UP001589836">
    <property type="component" value="Unassembled WGS sequence"/>
</dbReference>
<gene>
    <name evidence="1" type="ORF">ACFFGV_17780</name>
</gene>
<comment type="caution">
    <text evidence="1">The sequence shown here is derived from an EMBL/GenBank/DDBJ whole genome shotgun (WGS) entry which is preliminary data.</text>
</comment>
<dbReference type="Gene3D" id="3.40.1350.10">
    <property type="match status" value="1"/>
</dbReference>
<dbReference type="RefSeq" id="WP_377350705.1">
    <property type="nucleotide sequence ID" value="NZ_JBHLTP010000013.1"/>
</dbReference>
<name>A0ABV6LT62_9BACI</name>
<keyword evidence="2" id="KW-1185">Reference proteome</keyword>
<organism evidence="1 2">
    <name type="scientific">Pontibacillus salicampi</name>
    <dbReference type="NCBI Taxonomy" id="1449801"/>
    <lineage>
        <taxon>Bacteria</taxon>
        <taxon>Bacillati</taxon>
        <taxon>Bacillota</taxon>
        <taxon>Bacilli</taxon>
        <taxon>Bacillales</taxon>
        <taxon>Bacillaceae</taxon>
        <taxon>Pontibacillus</taxon>
    </lineage>
</organism>
<dbReference type="InterPro" id="IPR011335">
    <property type="entry name" value="Restrct_endonuc-II-like"/>
</dbReference>
<dbReference type="EMBL" id="JBHLTP010000013">
    <property type="protein sequence ID" value="MFC0525438.1"/>
    <property type="molecule type" value="Genomic_DNA"/>
</dbReference>